<dbReference type="PRINTS" id="PR00702">
    <property type="entry name" value="ACRIFLAVINRP"/>
</dbReference>
<dbReference type="SUPFAM" id="SSF82714">
    <property type="entry name" value="Multidrug efflux transporter AcrB TolC docking domain, DN and DC subdomains"/>
    <property type="match status" value="2"/>
</dbReference>
<gene>
    <name evidence="2" type="ORF">SAMN05444405_11644</name>
</gene>
<dbReference type="PANTHER" id="PTHR32063:SF0">
    <property type="entry name" value="SWARMING MOTILITY PROTEIN SWRC"/>
    <property type="match status" value="1"/>
</dbReference>
<accession>A0A1M5FC80</accession>
<evidence type="ECO:0000313" key="2">
    <source>
        <dbReference type="EMBL" id="SHF89127.1"/>
    </source>
</evidence>
<feature type="transmembrane region" description="Helical" evidence="1">
    <location>
        <begin position="862"/>
        <end position="880"/>
    </location>
</feature>
<dbReference type="Pfam" id="PF00873">
    <property type="entry name" value="ACR_tran"/>
    <property type="match status" value="1"/>
</dbReference>
<dbReference type="OrthoDB" id="9758940at2"/>
<evidence type="ECO:0000256" key="1">
    <source>
        <dbReference type="SAM" id="Phobius"/>
    </source>
</evidence>
<name>A0A1M5FC80_9BACE</name>
<feature type="transmembrane region" description="Helical" evidence="1">
    <location>
        <begin position="334"/>
        <end position="353"/>
    </location>
</feature>
<sequence length="1047" mass="115077">MSITKIAINRPSLIVVFFTAILLIGGFCFTKLNYELFPEMSTPTLIVSTPYPGAAPNNVEQTVTKKIEDEICSVDGIKNVTSQSMEGISLVVAEFNAGTDINDKQQEVQRKLNNILSDLPSDVKTPTISKMTPSDQPIIQLTATSNLPNASFYDLVKNEIKPQLQQIKGIGEIKMVGGQEREIQVNVNKDKLEHYGLSILQVTKAINNANTEFPTGKVKTRNAQMTVRLTGKFTSVEQMKNLSVAQPATGSAIKLCDIADVSDVTKEQTAINRYNGKEGIGIIIKKQSNANAVEISNEVKAKIASIEKQYISSNTKIVIADDTSDFTMESVNSVGHDLVIAIMLVAVIMILFLHSVRDSFIVLLAIPTSLISSFIAMYLCGYSLNLMTLLALSLVIGILVDDSIVVLENIHRHLSLGKSKYQAALDGINEIGFSALAITLVIVVVFAPMAFINNTIGDVLRQFSLTIVTATLTSLAVCYTLTPWLSSKFGKITELDNNNWLHKPLIQFERLIEKITEWYTKQLHWVMCHKITFLSIIFTLFAGVYFMMQMGILGSELVAGGDQAKFQLKLEFDKTTTVTENNLQTKAVEDYLLSQPEVKMVFSNIAGPSTTGMESMKSVGSEYKSELLVKLVEKEKRTLSTEKYMIEIGKRIEAKFPGVKLRSTTLGIVNSGEPIQIILNSTNNELLMKTANELKRKIETLPGANDVSLSVEEGNPEVEVNIDRDKLAQLGLDIATVGATMQNAYSGNTDAKYRVGTNEYDINIKFDNFDKRNAGDVSNICFINNKGQQIRLTQFANVEQGSGPSVLERKDRRTSVTVKSNVLGMTSGILADEINKSLLEKPLPSGVDMKWSGDIERQGDSFTSLGIALLAAIILMYLIMVALYDNYIYPIVVLISVPVAFIGSFLALCLAKSSMSMMTMLGMIMLFGLVAKNAILIVDFANHRKAEGESTYIALIQAGKTRFRPILMTTIAMVAGMLPIALASGAGAEWKNGLGWVLVGGLLSSLFLTIFLVPMAYYTVDRIAFKFKNKLYVKEVIVAQEEIAVNK</sequence>
<dbReference type="GO" id="GO:0042910">
    <property type="term" value="F:xenobiotic transmembrane transporter activity"/>
    <property type="evidence" value="ECO:0007669"/>
    <property type="project" value="TreeGrafter"/>
</dbReference>
<dbReference type="AlphaFoldDB" id="A0A1M5FC80"/>
<dbReference type="RefSeq" id="WP_073403298.1">
    <property type="nucleotide sequence ID" value="NZ_FQTV01000016.1"/>
</dbReference>
<dbReference type="EMBL" id="FQTV01000016">
    <property type="protein sequence ID" value="SHF89127.1"/>
    <property type="molecule type" value="Genomic_DNA"/>
</dbReference>
<feature type="transmembrane region" description="Helical" evidence="1">
    <location>
        <begin position="390"/>
        <end position="410"/>
    </location>
</feature>
<feature type="transmembrane region" description="Helical" evidence="1">
    <location>
        <begin position="360"/>
        <end position="384"/>
    </location>
</feature>
<feature type="transmembrane region" description="Helical" evidence="1">
    <location>
        <begin position="994"/>
        <end position="1020"/>
    </location>
</feature>
<feature type="transmembrane region" description="Helical" evidence="1">
    <location>
        <begin position="887"/>
        <end position="908"/>
    </location>
</feature>
<feature type="transmembrane region" description="Helical" evidence="1">
    <location>
        <begin position="920"/>
        <end position="942"/>
    </location>
</feature>
<dbReference type="Proteomes" id="UP000184509">
    <property type="component" value="Unassembled WGS sequence"/>
</dbReference>
<organism evidence="2 3">
    <name type="scientific">Bacteroides luti</name>
    <dbReference type="NCBI Taxonomy" id="1297750"/>
    <lineage>
        <taxon>Bacteria</taxon>
        <taxon>Pseudomonadati</taxon>
        <taxon>Bacteroidota</taxon>
        <taxon>Bacteroidia</taxon>
        <taxon>Bacteroidales</taxon>
        <taxon>Bacteroidaceae</taxon>
        <taxon>Bacteroides</taxon>
    </lineage>
</organism>
<dbReference type="InterPro" id="IPR027463">
    <property type="entry name" value="AcrB_DN_DC_subdom"/>
</dbReference>
<feature type="transmembrane region" description="Helical" evidence="1">
    <location>
        <begin position="431"/>
        <end position="451"/>
    </location>
</feature>
<keyword evidence="3" id="KW-1185">Reference proteome</keyword>
<reference evidence="2 3" key="1">
    <citation type="submission" date="2016-11" db="EMBL/GenBank/DDBJ databases">
        <authorList>
            <person name="Jaros S."/>
            <person name="Januszkiewicz K."/>
            <person name="Wedrychowicz H."/>
        </authorList>
    </citation>
    <scope>NUCLEOTIDE SEQUENCE [LARGE SCALE GENOMIC DNA]</scope>
    <source>
        <strain evidence="2 3">DSM 26991</strain>
    </source>
</reference>
<keyword evidence="1" id="KW-1133">Transmembrane helix</keyword>
<dbReference type="Gene3D" id="3.30.70.1440">
    <property type="entry name" value="Multidrug efflux transporter AcrB pore domain"/>
    <property type="match status" value="1"/>
</dbReference>
<evidence type="ECO:0000313" key="3">
    <source>
        <dbReference type="Proteomes" id="UP000184509"/>
    </source>
</evidence>
<dbReference type="InterPro" id="IPR001036">
    <property type="entry name" value="Acrflvin-R"/>
</dbReference>
<feature type="transmembrane region" description="Helical" evidence="1">
    <location>
        <begin position="963"/>
        <end position="982"/>
    </location>
</feature>
<protein>
    <submittedName>
        <fullName evidence="2">Hydrophobic/amphiphilic exporter-1, HAE1 family</fullName>
    </submittedName>
</protein>
<feature type="transmembrane region" description="Helical" evidence="1">
    <location>
        <begin position="531"/>
        <end position="548"/>
    </location>
</feature>
<keyword evidence="1" id="KW-0812">Transmembrane</keyword>
<dbReference type="STRING" id="1297750.SAMN05444405_11644"/>
<dbReference type="SUPFAM" id="SSF82866">
    <property type="entry name" value="Multidrug efflux transporter AcrB transmembrane domain"/>
    <property type="match status" value="2"/>
</dbReference>
<dbReference type="SUPFAM" id="SSF82693">
    <property type="entry name" value="Multidrug efflux transporter AcrB pore domain, PN1, PN2, PC1 and PC2 subdomains"/>
    <property type="match status" value="2"/>
</dbReference>
<dbReference type="Gene3D" id="3.30.70.1430">
    <property type="entry name" value="Multidrug efflux transporter AcrB pore domain"/>
    <property type="match status" value="2"/>
</dbReference>
<proteinExistence type="predicted"/>
<dbReference type="Gene3D" id="1.20.1640.10">
    <property type="entry name" value="Multidrug efflux transporter AcrB transmembrane domain"/>
    <property type="match status" value="2"/>
</dbReference>
<dbReference type="PANTHER" id="PTHR32063">
    <property type="match status" value="1"/>
</dbReference>
<feature type="transmembrane region" description="Helical" evidence="1">
    <location>
        <begin position="463"/>
        <end position="482"/>
    </location>
</feature>
<feature type="transmembrane region" description="Helical" evidence="1">
    <location>
        <begin position="12"/>
        <end position="34"/>
    </location>
</feature>
<dbReference type="GO" id="GO:0005886">
    <property type="term" value="C:plasma membrane"/>
    <property type="evidence" value="ECO:0007669"/>
    <property type="project" value="TreeGrafter"/>
</dbReference>
<keyword evidence="1" id="KW-0472">Membrane</keyword>
<dbReference type="Gene3D" id="3.30.2090.10">
    <property type="entry name" value="Multidrug efflux transporter AcrB TolC docking domain, DN and DC subdomains"/>
    <property type="match status" value="2"/>
</dbReference>
<dbReference type="Gene3D" id="3.30.70.1320">
    <property type="entry name" value="Multidrug efflux transporter AcrB pore domain like"/>
    <property type="match status" value="1"/>
</dbReference>